<protein>
    <submittedName>
        <fullName evidence="3">Tripartite tricarboxylate transporter substrate binding protein</fullName>
    </submittedName>
</protein>
<evidence type="ECO:0000313" key="3">
    <source>
        <dbReference type="EMBL" id="QDO97555.1"/>
    </source>
</evidence>
<reference evidence="3 4" key="1">
    <citation type="submission" date="2019-07" db="EMBL/GenBank/DDBJ databases">
        <title>Genome sequencing for Ferrovibrio sp. K5.</title>
        <authorList>
            <person name="Park S.-J."/>
        </authorList>
    </citation>
    <scope>NUCLEOTIDE SEQUENCE [LARGE SCALE GENOMIC DNA]</scope>
    <source>
        <strain evidence="3 4">K5</strain>
    </source>
</reference>
<evidence type="ECO:0000256" key="2">
    <source>
        <dbReference type="SAM" id="SignalP"/>
    </source>
</evidence>
<comment type="similarity">
    <text evidence="1">Belongs to the UPF0065 (bug) family.</text>
</comment>
<sequence length="326" mass="34387">MMKTGVLAGAVLAMGLLAVSGAQAQNYPTRPVKMIVGFSAGGTIDVVGRIIGEHLSSKMGQPFVVENRTGANGMIAAEIVAKADPDGYNIFVSNSSTITLNPTLFKDIRYNPERDFAPITTAISVPLILAVNPEHPEGGKLKTLKDLIDLAKSKPNTIPYGSAGNGNITQLAFELLSDRAGVKMVHVPYRGAAAAQVAVLSKEVVAVFDTMSAVPHVKAGKLRALAVSSAQRVPELPDVPTVAELGFPGFDVSFWVGFFVPKATPAAIVDRLNKEIHAATAVPEVRAKLLAQGGILTQSPTDFAKKITEETKILADVVKKNNIQAD</sequence>
<organism evidence="3 4">
    <name type="scientific">Ferrovibrio terrae</name>
    <dbReference type="NCBI Taxonomy" id="2594003"/>
    <lineage>
        <taxon>Bacteria</taxon>
        <taxon>Pseudomonadati</taxon>
        <taxon>Pseudomonadota</taxon>
        <taxon>Alphaproteobacteria</taxon>
        <taxon>Rhodospirillales</taxon>
        <taxon>Rhodospirillaceae</taxon>
        <taxon>Ferrovibrio</taxon>
    </lineage>
</organism>
<dbReference type="AlphaFoldDB" id="A0A516H1C9"/>
<dbReference type="SUPFAM" id="SSF53850">
    <property type="entry name" value="Periplasmic binding protein-like II"/>
    <property type="match status" value="1"/>
</dbReference>
<evidence type="ECO:0000256" key="1">
    <source>
        <dbReference type="ARBA" id="ARBA00006987"/>
    </source>
</evidence>
<dbReference type="InterPro" id="IPR042100">
    <property type="entry name" value="Bug_dom1"/>
</dbReference>
<dbReference type="Gene3D" id="3.40.190.150">
    <property type="entry name" value="Bordetella uptake gene, domain 1"/>
    <property type="match status" value="1"/>
</dbReference>
<gene>
    <name evidence="3" type="ORF">FNB15_09860</name>
</gene>
<feature type="chain" id="PRO_5021879256" evidence="2">
    <location>
        <begin position="25"/>
        <end position="326"/>
    </location>
</feature>
<evidence type="ECO:0000313" key="4">
    <source>
        <dbReference type="Proteomes" id="UP000317496"/>
    </source>
</evidence>
<dbReference type="Proteomes" id="UP000317496">
    <property type="component" value="Chromosome"/>
</dbReference>
<name>A0A516H1C9_9PROT</name>
<dbReference type="PANTHER" id="PTHR42928:SF5">
    <property type="entry name" value="BLR1237 PROTEIN"/>
    <property type="match status" value="1"/>
</dbReference>
<dbReference type="PANTHER" id="PTHR42928">
    <property type="entry name" value="TRICARBOXYLATE-BINDING PROTEIN"/>
    <property type="match status" value="1"/>
</dbReference>
<dbReference type="CDD" id="cd13578">
    <property type="entry name" value="PBP2_Bug27"/>
    <property type="match status" value="1"/>
</dbReference>
<dbReference type="OrthoDB" id="7250553at2"/>
<proteinExistence type="inferred from homology"/>
<dbReference type="PIRSF" id="PIRSF017082">
    <property type="entry name" value="YflP"/>
    <property type="match status" value="1"/>
</dbReference>
<feature type="signal peptide" evidence="2">
    <location>
        <begin position="1"/>
        <end position="24"/>
    </location>
</feature>
<dbReference type="InterPro" id="IPR005064">
    <property type="entry name" value="BUG"/>
</dbReference>
<dbReference type="RefSeq" id="WP_144068536.1">
    <property type="nucleotide sequence ID" value="NZ_CP041636.1"/>
</dbReference>
<dbReference type="Gene3D" id="3.40.190.10">
    <property type="entry name" value="Periplasmic binding protein-like II"/>
    <property type="match status" value="1"/>
</dbReference>
<accession>A0A516H1C9</accession>
<dbReference type="EMBL" id="CP041636">
    <property type="protein sequence ID" value="QDO97555.1"/>
    <property type="molecule type" value="Genomic_DNA"/>
</dbReference>
<dbReference type="KEGG" id="fer:FNB15_09860"/>
<dbReference type="Pfam" id="PF03401">
    <property type="entry name" value="TctC"/>
    <property type="match status" value="1"/>
</dbReference>
<keyword evidence="2" id="KW-0732">Signal</keyword>
<keyword evidence="4" id="KW-1185">Reference proteome</keyword>